<keyword evidence="8" id="KW-1185">Reference proteome</keyword>
<keyword evidence="4 5" id="KW-0472">Membrane</keyword>
<evidence type="ECO:0000256" key="2">
    <source>
        <dbReference type="ARBA" id="ARBA00022692"/>
    </source>
</evidence>
<evidence type="ECO:0000313" key="8">
    <source>
        <dbReference type="Proteomes" id="UP000219215"/>
    </source>
</evidence>
<dbReference type="GO" id="GO:0016020">
    <property type="term" value="C:membrane"/>
    <property type="evidence" value="ECO:0007669"/>
    <property type="project" value="UniProtKB-SubCell"/>
</dbReference>
<evidence type="ECO:0000256" key="3">
    <source>
        <dbReference type="ARBA" id="ARBA00022989"/>
    </source>
</evidence>
<accession>A0A2C8F8M4</accession>
<dbReference type="EMBL" id="LT907975">
    <property type="protein sequence ID" value="SOB58775.1"/>
    <property type="molecule type" value="Genomic_DNA"/>
</dbReference>
<evidence type="ECO:0000256" key="5">
    <source>
        <dbReference type="SAM" id="Phobius"/>
    </source>
</evidence>
<organism evidence="7 8">
    <name type="scientific">Pseudodesulfovibrio profundus</name>
    <dbReference type="NCBI Taxonomy" id="57320"/>
    <lineage>
        <taxon>Bacteria</taxon>
        <taxon>Pseudomonadati</taxon>
        <taxon>Thermodesulfobacteriota</taxon>
        <taxon>Desulfovibrionia</taxon>
        <taxon>Desulfovibrionales</taxon>
        <taxon>Desulfovibrionaceae</taxon>
    </lineage>
</organism>
<keyword evidence="3 5" id="KW-1133">Transmembrane helix</keyword>
<dbReference type="Gene3D" id="2.30.30.60">
    <property type="match status" value="1"/>
</dbReference>
<feature type="transmembrane region" description="Helical" evidence="5">
    <location>
        <begin position="46"/>
        <end position="65"/>
    </location>
</feature>
<dbReference type="PANTHER" id="PTHR30221:SF1">
    <property type="entry name" value="SMALL-CONDUCTANCE MECHANOSENSITIVE CHANNEL"/>
    <property type="match status" value="1"/>
</dbReference>
<feature type="transmembrane region" description="Helical" evidence="5">
    <location>
        <begin position="71"/>
        <end position="101"/>
    </location>
</feature>
<dbReference type="InterPro" id="IPR045275">
    <property type="entry name" value="MscS_archaea/bacteria_type"/>
</dbReference>
<dbReference type="Proteomes" id="UP000219215">
    <property type="component" value="Chromosome DPRO"/>
</dbReference>
<feature type="transmembrane region" description="Helical" evidence="5">
    <location>
        <begin position="13"/>
        <end position="34"/>
    </location>
</feature>
<dbReference type="SUPFAM" id="SSF50182">
    <property type="entry name" value="Sm-like ribonucleoproteins"/>
    <property type="match status" value="1"/>
</dbReference>
<dbReference type="InterPro" id="IPR006685">
    <property type="entry name" value="MscS_channel_2nd"/>
</dbReference>
<sequence length="275" mass="31216">MQELLANPYFVKALKSVIVVVIVFLLSRVAMLLTRKRGKRTSEAPFIIKYTGFFLFGVSMIIIWLEGIGPMLTALTIVAAALTIVSKEMILNFLGSFVIFWRELFAIGDRVQMNDHTGDVIDKGLFYFTLLESGSAASTGHSTGRLIKIPNSLVMTVPIINATRGSGYVWNEVKFLVTRKSDWEKGRERLLAIVEEYLESSRVDLERVKATFEQKNVYFTTLRPKVYIGVESGNILLTVRYICRSRLIRESEDYITVRFLRCHEEGIIQLADTIA</sequence>
<dbReference type="GO" id="GO:0008381">
    <property type="term" value="F:mechanosensitive monoatomic ion channel activity"/>
    <property type="evidence" value="ECO:0007669"/>
    <property type="project" value="InterPro"/>
</dbReference>
<reference evidence="8" key="1">
    <citation type="submission" date="2017-09" db="EMBL/GenBank/DDBJ databases">
        <authorList>
            <person name="Regsiter A."/>
            <person name="William W."/>
        </authorList>
    </citation>
    <scope>NUCLEOTIDE SEQUENCE [LARGE SCALE GENOMIC DNA]</scope>
    <source>
        <strain evidence="8">500-1</strain>
    </source>
</reference>
<comment type="subcellular location">
    <subcellularLocation>
        <location evidence="1">Membrane</location>
    </subcellularLocation>
</comment>
<dbReference type="PANTHER" id="PTHR30221">
    <property type="entry name" value="SMALL-CONDUCTANCE MECHANOSENSITIVE CHANNEL"/>
    <property type="match status" value="1"/>
</dbReference>
<dbReference type="InterPro" id="IPR010920">
    <property type="entry name" value="LSM_dom_sf"/>
</dbReference>
<proteinExistence type="predicted"/>
<dbReference type="KEGG" id="pprf:DPRO_1875"/>
<evidence type="ECO:0000256" key="4">
    <source>
        <dbReference type="ARBA" id="ARBA00023136"/>
    </source>
</evidence>
<name>A0A2C8F8M4_9BACT</name>
<protein>
    <submittedName>
        <fullName evidence="7">MscS Mechanosensitive ion channel</fullName>
    </submittedName>
</protein>
<dbReference type="InterPro" id="IPR023408">
    <property type="entry name" value="MscS_beta-dom_sf"/>
</dbReference>
<feature type="domain" description="Mechanosensitive ion channel MscS" evidence="6">
    <location>
        <begin position="89"/>
        <end position="164"/>
    </location>
</feature>
<evidence type="ECO:0000313" key="7">
    <source>
        <dbReference type="EMBL" id="SOB58775.1"/>
    </source>
</evidence>
<keyword evidence="2 5" id="KW-0812">Transmembrane</keyword>
<evidence type="ECO:0000259" key="6">
    <source>
        <dbReference type="Pfam" id="PF00924"/>
    </source>
</evidence>
<gene>
    <name evidence="7" type="ORF">DPRO_1875</name>
</gene>
<dbReference type="AlphaFoldDB" id="A0A2C8F8M4"/>
<dbReference type="RefSeq" id="WP_097011764.1">
    <property type="nucleotide sequence ID" value="NZ_LT907975.1"/>
</dbReference>
<evidence type="ECO:0000256" key="1">
    <source>
        <dbReference type="ARBA" id="ARBA00004370"/>
    </source>
</evidence>
<dbReference type="OrthoDB" id="9780668at2"/>
<dbReference type="Pfam" id="PF00924">
    <property type="entry name" value="MS_channel_2nd"/>
    <property type="match status" value="1"/>
</dbReference>